<dbReference type="AlphaFoldDB" id="A0A026WFL0"/>
<protein>
    <submittedName>
        <fullName evidence="1">Histone-lysine N-methyltransferase SETMAR</fullName>
    </submittedName>
</protein>
<dbReference type="EMBL" id="KK107270">
    <property type="protein sequence ID" value="EZA53809.1"/>
    <property type="molecule type" value="Genomic_DNA"/>
</dbReference>
<dbReference type="STRING" id="2015173.A0A026WFL0"/>
<dbReference type="InterPro" id="IPR052709">
    <property type="entry name" value="Transposase-MT_Hybrid"/>
</dbReference>
<feature type="non-terminal residue" evidence="1">
    <location>
        <position position="1"/>
    </location>
</feature>
<keyword evidence="1" id="KW-0489">Methyltransferase</keyword>
<dbReference type="PANTHER" id="PTHR46060">
    <property type="entry name" value="MARINER MOS1 TRANSPOSASE-LIKE PROTEIN"/>
    <property type="match status" value="1"/>
</dbReference>
<dbReference type="GO" id="GO:0032259">
    <property type="term" value="P:methylation"/>
    <property type="evidence" value="ECO:0007669"/>
    <property type="project" value="UniProtKB-KW"/>
</dbReference>
<proteinExistence type="predicted"/>
<sequence length="100" mass="11394">LLHDNALSHKTIAVRQFVGKKGIVMLDRPPYSPDLAPCDYFLFPKLKIAVKGTRYNDITDIEAAVTEVLNDISKQDLERSFEMLATRSQRYIDAEGAYFE</sequence>
<dbReference type="PANTHER" id="PTHR46060:SF3">
    <property type="entry name" value="PROTEIN GVQW3"/>
    <property type="match status" value="1"/>
</dbReference>
<evidence type="ECO:0000313" key="2">
    <source>
        <dbReference type="Proteomes" id="UP000053097"/>
    </source>
</evidence>
<gene>
    <name evidence="1" type="ORF">X777_06624</name>
</gene>
<accession>A0A026WFL0</accession>
<reference evidence="1 2" key="1">
    <citation type="journal article" date="2014" name="Curr. Biol.">
        <title>The genome of the clonal raider ant Cerapachys biroi.</title>
        <authorList>
            <person name="Oxley P.R."/>
            <person name="Ji L."/>
            <person name="Fetter-Pruneda I."/>
            <person name="McKenzie S.K."/>
            <person name="Li C."/>
            <person name="Hu H."/>
            <person name="Zhang G."/>
            <person name="Kronauer D.J."/>
        </authorList>
    </citation>
    <scope>NUCLEOTIDE SEQUENCE [LARGE SCALE GENOMIC DNA]</scope>
</reference>
<dbReference type="GO" id="GO:0008168">
    <property type="term" value="F:methyltransferase activity"/>
    <property type="evidence" value="ECO:0007669"/>
    <property type="project" value="UniProtKB-KW"/>
</dbReference>
<keyword evidence="1" id="KW-0808">Transferase</keyword>
<name>A0A026WFL0_OOCBI</name>
<organism evidence="1 2">
    <name type="scientific">Ooceraea biroi</name>
    <name type="common">Clonal raider ant</name>
    <name type="synonym">Cerapachys biroi</name>
    <dbReference type="NCBI Taxonomy" id="2015173"/>
    <lineage>
        <taxon>Eukaryota</taxon>
        <taxon>Metazoa</taxon>
        <taxon>Ecdysozoa</taxon>
        <taxon>Arthropoda</taxon>
        <taxon>Hexapoda</taxon>
        <taxon>Insecta</taxon>
        <taxon>Pterygota</taxon>
        <taxon>Neoptera</taxon>
        <taxon>Endopterygota</taxon>
        <taxon>Hymenoptera</taxon>
        <taxon>Apocrita</taxon>
        <taxon>Aculeata</taxon>
        <taxon>Formicoidea</taxon>
        <taxon>Formicidae</taxon>
        <taxon>Dorylinae</taxon>
        <taxon>Ooceraea</taxon>
    </lineage>
</organism>
<dbReference type="OrthoDB" id="7554754at2759"/>
<dbReference type="Gene3D" id="3.30.420.10">
    <property type="entry name" value="Ribonuclease H-like superfamily/Ribonuclease H"/>
    <property type="match status" value="1"/>
</dbReference>
<evidence type="ECO:0000313" key="1">
    <source>
        <dbReference type="EMBL" id="EZA53809.1"/>
    </source>
</evidence>
<dbReference type="OMA" id="WLECCIN"/>
<dbReference type="GO" id="GO:0003676">
    <property type="term" value="F:nucleic acid binding"/>
    <property type="evidence" value="ECO:0007669"/>
    <property type="project" value="InterPro"/>
</dbReference>
<dbReference type="Proteomes" id="UP000053097">
    <property type="component" value="Unassembled WGS sequence"/>
</dbReference>
<dbReference type="InterPro" id="IPR036397">
    <property type="entry name" value="RNaseH_sf"/>
</dbReference>
<keyword evidence="2" id="KW-1185">Reference proteome</keyword>